<evidence type="ECO:0000256" key="1">
    <source>
        <dbReference type="ARBA" id="ARBA00004141"/>
    </source>
</evidence>
<dbReference type="InterPro" id="IPR001182">
    <property type="entry name" value="FtsW/RodA"/>
</dbReference>
<feature type="transmembrane region" description="Helical" evidence="6">
    <location>
        <begin position="72"/>
        <end position="90"/>
    </location>
</feature>
<feature type="transmembrane region" description="Helical" evidence="6">
    <location>
        <begin position="314"/>
        <end position="338"/>
    </location>
</feature>
<reference evidence="8" key="1">
    <citation type="journal article" date="2023" name="Int. J. Syst. Evol. Microbiol.">
        <title>Claveliimonas bilis gen. nov., sp. nov., deoxycholic acid-producing bacteria isolated from human faeces, and reclassification of Sellimonas monacensis Zenner et al. 2021 as Claveliimonas monacensis comb. nov.</title>
        <authorList>
            <person name="Hisatomi A."/>
            <person name="Kastawa N.W.E.P.G."/>
            <person name="Song I."/>
            <person name="Ohkuma M."/>
            <person name="Fukiya S."/>
            <person name="Sakamoto M."/>
        </authorList>
    </citation>
    <scope>NUCLEOTIDE SEQUENCE [LARGE SCALE GENOMIC DNA]</scope>
    <source>
        <strain evidence="8">12BBH14</strain>
    </source>
</reference>
<keyword evidence="4 6" id="KW-1133">Transmembrane helix</keyword>
<dbReference type="Proteomes" id="UP001305815">
    <property type="component" value="Chromosome"/>
</dbReference>
<feature type="transmembrane region" description="Helical" evidence="6">
    <location>
        <begin position="15"/>
        <end position="34"/>
    </location>
</feature>
<evidence type="ECO:0000256" key="4">
    <source>
        <dbReference type="ARBA" id="ARBA00022989"/>
    </source>
</evidence>
<feature type="transmembrane region" description="Helical" evidence="6">
    <location>
        <begin position="182"/>
        <end position="202"/>
    </location>
</feature>
<feature type="transmembrane region" description="Helical" evidence="6">
    <location>
        <begin position="350"/>
        <end position="370"/>
    </location>
</feature>
<evidence type="ECO:0000256" key="5">
    <source>
        <dbReference type="ARBA" id="ARBA00023136"/>
    </source>
</evidence>
<organism evidence="7 8">
    <name type="scientific">Claveliimonas bilis</name>
    <dbReference type="NCBI Taxonomy" id="3028070"/>
    <lineage>
        <taxon>Bacteria</taxon>
        <taxon>Bacillati</taxon>
        <taxon>Bacillota</taxon>
        <taxon>Clostridia</taxon>
        <taxon>Lachnospirales</taxon>
        <taxon>Lachnospiraceae</taxon>
        <taxon>Claveliimonas</taxon>
    </lineage>
</organism>
<dbReference type="Pfam" id="PF01098">
    <property type="entry name" value="FTSW_RODA_SPOVE"/>
    <property type="match status" value="1"/>
</dbReference>
<feature type="transmembrane region" description="Helical" evidence="6">
    <location>
        <begin position="160"/>
        <end position="175"/>
    </location>
</feature>
<keyword evidence="8" id="KW-1185">Reference proteome</keyword>
<dbReference type="RefSeq" id="WP_230106156.1">
    <property type="nucleotide sequence ID" value="NZ_AP024845.1"/>
</dbReference>
<keyword evidence="5 6" id="KW-0472">Membrane</keyword>
<dbReference type="EMBL" id="AP027742">
    <property type="protein sequence ID" value="BDZ77549.1"/>
    <property type="molecule type" value="Genomic_DNA"/>
</dbReference>
<dbReference type="PANTHER" id="PTHR30474">
    <property type="entry name" value="CELL CYCLE PROTEIN"/>
    <property type="match status" value="1"/>
</dbReference>
<keyword evidence="3" id="KW-0133">Cell shape</keyword>
<dbReference type="PANTHER" id="PTHR30474:SF1">
    <property type="entry name" value="PEPTIDOGLYCAN GLYCOSYLTRANSFERASE MRDB"/>
    <property type="match status" value="1"/>
</dbReference>
<protein>
    <submittedName>
        <fullName evidence="7">Rod shape-determining protein RodA</fullName>
    </submittedName>
</protein>
<comment type="subcellular location">
    <subcellularLocation>
        <location evidence="1">Membrane</location>
        <topology evidence="1">Multi-pass membrane protein</topology>
    </subcellularLocation>
</comment>
<feature type="transmembrane region" description="Helical" evidence="6">
    <location>
        <begin position="46"/>
        <end position="65"/>
    </location>
</feature>
<feature type="transmembrane region" description="Helical" evidence="6">
    <location>
        <begin position="138"/>
        <end position="154"/>
    </location>
</feature>
<name>A0ABN6Z2D8_9FIRM</name>
<evidence type="ECO:0000256" key="2">
    <source>
        <dbReference type="ARBA" id="ARBA00022692"/>
    </source>
</evidence>
<evidence type="ECO:0000256" key="3">
    <source>
        <dbReference type="ARBA" id="ARBA00022960"/>
    </source>
</evidence>
<keyword evidence="2 6" id="KW-0812">Transmembrane</keyword>
<feature type="transmembrane region" description="Helical" evidence="6">
    <location>
        <begin position="281"/>
        <end position="302"/>
    </location>
</feature>
<proteinExistence type="predicted"/>
<accession>A0ABN6Z2D8</accession>
<evidence type="ECO:0000313" key="7">
    <source>
        <dbReference type="EMBL" id="BDZ77549.1"/>
    </source>
</evidence>
<evidence type="ECO:0000256" key="6">
    <source>
        <dbReference type="SAM" id="Phobius"/>
    </source>
</evidence>
<sequence>MKFLKITKPYHLKDYKFTLIILVMAISFLGVLVIGSANESYQGKQIIGLVAAVILMVVVSVIDYVWIANFYWILYILSVGMLAIVLIPGVGEVVNGARRWINLGFTNFQPSELAKIFLIIFFAKFIMVHEEDLSSKRTILKAVILIVIPLVLIFEEPNLSTTICTAALFCVLMYVGGLSYRFIGIVLLVTVPTAIILLSLIVQPDQKILDDYQQKRILAWLNPEEYASDEAYQQNNSVMAIGSGQLTGKGLNNNTTTSVKNGNFILEPQTDFIFAIVGEELGFVGCCIVIVLLLLIVIQCIVIGIRAQDTTGRIICCGVGSLIGIQTFINIAVATQIFPNTGIPLPFVSYGLTSLWSMYLGIGIVLNVGLQPKKYQ</sequence>
<evidence type="ECO:0000313" key="8">
    <source>
        <dbReference type="Proteomes" id="UP001305815"/>
    </source>
</evidence>
<gene>
    <name evidence="7" type="ORF">Lac1_17320</name>
</gene>